<dbReference type="PANTHER" id="PTHR35791">
    <property type="entry name" value="UPF0754 MEMBRANE PROTEIN YHEB"/>
    <property type="match status" value="1"/>
</dbReference>
<comment type="similarity">
    <text evidence="2">Belongs to the UPF0754 family.</text>
</comment>
<keyword evidence="5 6" id="KW-0472">Membrane</keyword>
<dbReference type="AlphaFoldDB" id="A0A264W625"/>
<gene>
    <name evidence="7" type="ORF">CF394_01030</name>
</gene>
<dbReference type="InterPro" id="IPR016991">
    <property type="entry name" value="UCP032178"/>
</dbReference>
<evidence type="ECO:0000256" key="3">
    <source>
        <dbReference type="ARBA" id="ARBA00022692"/>
    </source>
</evidence>
<dbReference type="EMBL" id="NOKQ01000134">
    <property type="protein sequence ID" value="OZS79034.1"/>
    <property type="molecule type" value="Genomic_DNA"/>
</dbReference>
<reference evidence="7 8" key="1">
    <citation type="submission" date="2017-07" db="EMBL/GenBank/DDBJ databases">
        <title>Tetzosporium hominis gen.nov. sp.nov.</title>
        <authorList>
            <person name="Tetz G."/>
            <person name="Tetz V."/>
        </authorList>
    </citation>
    <scope>NUCLEOTIDE SEQUENCE [LARGE SCALE GENOMIC DNA]</scope>
    <source>
        <strain evidence="7 8">VT-49</strain>
    </source>
</reference>
<comment type="subcellular location">
    <subcellularLocation>
        <location evidence="1">Endomembrane system</location>
    </subcellularLocation>
</comment>
<proteinExistence type="inferred from homology"/>
<evidence type="ECO:0000313" key="8">
    <source>
        <dbReference type="Proteomes" id="UP000217065"/>
    </source>
</evidence>
<evidence type="ECO:0000256" key="4">
    <source>
        <dbReference type="ARBA" id="ARBA00022989"/>
    </source>
</evidence>
<accession>A0A264W625</accession>
<organism evidence="7 8">
    <name type="scientific">Tetzosporium hominis</name>
    <dbReference type="NCBI Taxonomy" id="2020506"/>
    <lineage>
        <taxon>Bacteria</taxon>
        <taxon>Bacillati</taxon>
        <taxon>Bacillota</taxon>
        <taxon>Bacilli</taxon>
        <taxon>Bacillales</taxon>
        <taxon>Caryophanaceae</taxon>
        <taxon>Tetzosporium</taxon>
    </lineage>
</organism>
<keyword evidence="8" id="KW-1185">Reference proteome</keyword>
<keyword evidence="3 6" id="KW-0812">Transmembrane</keyword>
<keyword evidence="4 6" id="KW-1133">Transmembrane helix</keyword>
<dbReference type="RefSeq" id="WP_094941413.1">
    <property type="nucleotide sequence ID" value="NZ_NOKQ01000134.1"/>
</dbReference>
<feature type="transmembrane region" description="Helical" evidence="6">
    <location>
        <begin position="6"/>
        <end position="30"/>
    </location>
</feature>
<comment type="caution">
    <text evidence="7">The sequence shown here is derived from an EMBL/GenBank/DDBJ whole genome shotgun (WGS) entry which is preliminary data.</text>
</comment>
<evidence type="ECO:0000313" key="7">
    <source>
        <dbReference type="EMBL" id="OZS79034.1"/>
    </source>
</evidence>
<evidence type="ECO:0000256" key="5">
    <source>
        <dbReference type="ARBA" id="ARBA00023136"/>
    </source>
</evidence>
<dbReference type="OrthoDB" id="9787430at2"/>
<sequence length="381" mass="43092">MEIAITITTMAIIGAIIGAFTNHIAIKMLFRPYEAKYIGKWRVPFTPGLIPKRRDELASQLGKLVIHYLLTPELIEKRYLSEDVKNRIHKTVERQTNDHLGLDRVSVRTWLERAEFKDVEQKVTQLIDSQIDQQALKMKATLETGTLAELMPEDWRIKVEAKIPELTDLILSRGKEFVQSDDGKRTLKQLVDDFLASKGTFGNMILMMVGDSHSLANKLQPEIMKFMDAPGTHQLITNLIQGEWNKIKERPVNDVLEGFDVDPIIAQVKSYVHEQVAIGTHLDEPITKLFPSAPAILTETLVPKTLDFIFSRMHSELPKLFDKLKLDQVVKEQVNTFPVSRLEELVLGLSRREFKMITILGGVLGGLIGIVQGIIALIVNS</sequence>
<evidence type="ECO:0000256" key="6">
    <source>
        <dbReference type="SAM" id="Phobius"/>
    </source>
</evidence>
<dbReference type="PANTHER" id="PTHR35791:SF1">
    <property type="entry name" value="UPF0754 MEMBRANE PROTEIN YHEB"/>
    <property type="match status" value="1"/>
</dbReference>
<feature type="transmembrane region" description="Helical" evidence="6">
    <location>
        <begin position="357"/>
        <end position="379"/>
    </location>
</feature>
<evidence type="ECO:0000256" key="2">
    <source>
        <dbReference type="ARBA" id="ARBA00008053"/>
    </source>
</evidence>
<name>A0A264W625_9BACL</name>
<protein>
    <submittedName>
        <fullName evidence="7">DUF445 domain-containing protein</fullName>
    </submittedName>
</protein>
<dbReference type="PIRSF" id="PIRSF032178">
    <property type="entry name" value="UCP032178"/>
    <property type="match status" value="1"/>
</dbReference>
<dbReference type="Proteomes" id="UP000217065">
    <property type="component" value="Unassembled WGS sequence"/>
</dbReference>
<dbReference type="GO" id="GO:0012505">
    <property type="term" value="C:endomembrane system"/>
    <property type="evidence" value="ECO:0007669"/>
    <property type="project" value="UniProtKB-SubCell"/>
</dbReference>
<dbReference type="Pfam" id="PF04286">
    <property type="entry name" value="DUF445"/>
    <property type="match status" value="1"/>
</dbReference>
<dbReference type="InterPro" id="IPR007383">
    <property type="entry name" value="DUF445"/>
</dbReference>
<evidence type="ECO:0000256" key="1">
    <source>
        <dbReference type="ARBA" id="ARBA00004308"/>
    </source>
</evidence>